<feature type="compositionally biased region" description="Polar residues" evidence="5">
    <location>
        <begin position="177"/>
        <end position="191"/>
    </location>
</feature>
<feature type="compositionally biased region" description="Polar residues" evidence="5">
    <location>
        <begin position="540"/>
        <end position="550"/>
    </location>
</feature>
<sequence length="550" mass="61146">MTKVFSVGDTVFAKVRGYPAWPARVDKVVSGPSNKSKYHVYFYGTSETAVCKVEDLFEFEEYKEKYGKPIKRKGFLEALAEVENLLRSRAAVNQNTQKNEHESDDGEDKLVIDEEPGTATKHNNGKKTGLKRKRENGVEHTDDKPTNDSDSKSAKHTPVPPLKRWKRGSVPQKDAPVSSSDNKTVNGSSTKPEIVSRSGRKIKPKKFADEDSEPSSNADGDTAQKSNVDSTNKKLPLRRQSVPTTSVDTQKPARLSVKTPAALNNSVQENRPPQDVANVQERNGLSDEERIKRAKLTWFRIEASMLETESKLRNCLGIDKANSTEGVNLLNHLSKLRIEPLMLKKHPNVVYTIRKLRRYVGNPGAWNLTEAEENKFKSEALQIRNMCDALYDKFKSKFTIPEDSNFSDVFADAVATFRKLTESFSAEKVCALTVEPSATRGNLSDTGSQAEASLEPQPETECEATEAHSSKEIQNPQELSRAGMSITLPFVTIKSEPLDIDEHPNDSTSSIFPANGKTLQVGKSEPKTEEFKDEDGSRGNELTQASLKIE</sequence>
<feature type="compositionally biased region" description="Polar residues" evidence="5">
    <location>
        <begin position="262"/>
        <end position="271"/>
    </location>
</feature>
<protein>
    <recommendedName>
        <fullName evidence="6">PWWP domain-containing protein</fullName>
    </recommendedName>
</protein>
<dbReference type="PANTHER" id="PTHR12550:SF70">
    <property type="entry name" value="JIL-1 ANCHORING AND STABILIZING PROTEIN, ISOFORM A"/>
    <property type="match status" value="1"/>
</dbReference>
<dbReference type="AlphaFoldDB" id="A0AAN9Z0K2"/>
<dbReference type="Pfam" id="PF00855">
    <property type="entry name" value="PWWP"/>
    <property type="match status" value="1"/>
</dbReference>
<evidence type="ECO:0000256" key="5">
    <source>
        <dbReference type="SAM" id="MobiDB-lite"/>
    </source>
</evidence>
<comment type="caution">
    <text evidence="7">The sequence shown here is derived from an EMBL/GenBank/DDBJ whole genome shotgun (WGS) entry which is preliminary data.</text>
</comment>
<comment type="subcellular location">
    <subcellularLocation>
        <location evidence="1">Nucleus</location>
    </subcellularLocation>
</comment>
<dbReference type="InterPro" id="IPR021567">
    <property type="entry name" value="LEDGF_IBD"/>
</dbReference>
<feature type="region of interest" description="Disordered" evidence="5">
    <location>
        <begin position="92"/>
        <end position="283"/>
    </location>
</feature>
<accession>A0AAN9Z0K2</accession>
<dbReference type="SUPFAM" id="SSF140576">
    <property type="entry name" value="HIV integrase-binding domain"/>
    <property type="match status" value="1"/>
</dbReference>
<dbReference type="InterPro" id="IPR036218">
    <property type="entry name" value="HIVI-bd_sf"/>
</dbReference>
<dbReference type="Proteomes" id="UP001378592">
    <property type="component" value="Unassembled WGS sequence"/>
</dbReference>
<name>A0AAN9Z0K2_9ORTH</name>
<dbReference type="Gene3D" id="2.30.30.140">
    <property type="match status" value="1"/>
</dbReference>
<dbReference type="SUPFAM" id="SSF63748">
    <property type="entry name" value="Tudor/PWWP/MBT"/>
    <property type="match status" value="1"/>
</dbReference>
<dbReference type="PANTHER" id="PTHR12550">
    <property type="entry name" value="HEPATOMA-DERIVED GROWTH FACTOR-RELATED"/>
    <property type="match status" value="1"/>
</dbReference>
<dbReference type="SMART" id="SM00293">
    <property type="entry name" value="PWWP"/>
    <property type="match status" value="1"/>
</dbReference>
<dbReference type="InterPro" id="IPR035441">
    <property type="entry name" value="TFIIS/LEDGF_dom_sf"/>
</dbReference>
<reference evidence="7 8" key="1">
    <citation type="submission" date="2024-03" db="EMBL/GenBank/DDBJ databases">
        <title>The genome assembly and annotation of the cricket Gryllus longicercus Weissman &amp; Gray.</title>
        <authorList>
            <person name="Szrajer S."/>
            <person name="Gray D."/>
            <person name="Ylla G."/>
        </authorList>
    </citation>
    <scope>NUCLEOTIDE SEQUENCE [LARGE SCALE GENOMIC DNA]</scope>
    <source>
        <strain evidence="7">DAG 2021-001</strain>
        <tissue evidence="7">Whole body minus gut</tissue>
    </source>
</reference>
<evidence type="ECO:0000256" key="3">
    <source>
        <dbReference type="ARBA" id="ARBA00023054"/>
    </source>
</evidence>
<feature type="compositionally biased region" description="Basic residues" evidence="5">
    <location>
        <begin position="123"/>
        <end position="134"/>
    </location>
</feature>
<feature type="compositionally biased region" description="Basic and acidic residues" evidence="5">
    <location>
        <begin position="524"/>
        <end position="538"/>
    </location>
</feature>
<evidence type="ECO:0000259" key="6">
    <source>
        <dbReference type="PROSITE" id="PS50812"/>
    </source>
</evidence>
<keyword evidence="4" id="KW-0539">Nucleus</keyword>
<dbReference type="CDD" id="cd05834">
    <property type="entry name" value="PWWP_HRP"/>
    <property type="match status" value="1"/>
</dbReference>
<evidence type="ECO:0000256" key="1">
    <source>
        <dbReference type="ARBA" id="ARBA00004123"/>
    </source>
</evidence>
<feature type="compositionally biased region" description="Polar residues" evidence="5">
    <location>
        <begin position="439"/>
        <end position="451"/>
    </location>
</feature>
<feature type="compositionally biased region" description="Basic and acidic residues" evidence="5">
    <location>
        <begin position="135"/>
        <end position="153"/>
    </location>
</feature>
<dbReference type="Pfam" id="PF11467">
    <property type="entry name" value="LEDGF"/>
    <property type="match status" value="1"/>
</dbReference>
<proteinExistence type="inferred from homology"/>
<dbReference type="PROSITE" id="PS50812">
    <property type="entry name" value="PWWP"/>
    <property type="match status" value="1"/>
</dbReference>
<dbReference type="Gene3D" id="1.20.930.10">
    <property type="entry name" value="Conserved domain common to transcription factors TFIIS, elongin A, CRSP70"/>
    <property type="match status" value="1"/>
</dbReference>
<dbReference type="EMBL" id="JAZDUA010000369">
    <property type="protein sequence ID" value="KAK7793615.1"/>
    <property type="molecule type" value="Genomic_DNA"/>
</dbReference>
<evidence type="ECO:0000256" key="2">
    <source>
        <dbReference type="ARBA" id="ARBA00005309"/>
    </source>
</evidence>
<keyword evidence="3" id="KW-0175">Coiled coil</keyword>
<keyword evidence="8" id="KW-1185">Reference proteome</keyword>
<feature type="region of interest" description="Disordered" evidence="5">
    <location>
        <begin position="497"/>
        <end position="550"/>
    </location>
</feature>
<gene>
    <name evidence="7" type="ORF">R5R35_004851</name>
</gene>
<feature type="region of interest" description="Disordered" evidence="5">
    <location>
        <begin position="438"/>
        <end position="481"/>
    </location>
</feature>
<feature type="domain" description="PWWP" evidence="6">
    <location>
        <begin position="7"/>
        <end position="62"/>
    </location>
</feature>
<evidence type="ECO:0000256" key="4">
    <source>
        <dbReference type="ARBA" id="ARBA00023242"/>
    </source>
</evidence>
<dbReference type="InterPro" id="IPR000313">
    <property type="entry name" value="PWWP_dom"/>
</dbReference>
<dbReference type="GO" id="GO:0005634">
    <property type="term" value="C:nucleus"/>
    <property type="evidence" value="ECO:0007669"/>
    <property type="project" value="UniProtKB-SubCell"/>
</dbReference>
<organism evidence="7 8">
    <name type="scientific">Gryllus longicercus</name>
    <dbReference type="NCBI Taxonomy" id="2509291"/>
    <lineage>
        <taxon>Eukaryota</taxon>
        <taxon>Metazoa</taxon>
        <taxon>Ecdysozoa</taxon>
        <taxon>Arthropoda</taxon>
        <taxon>Hexapoda</taxon>
        <taxon>Insecta</taxon>
        <taxon>Pterygota</taxon>
        <taxon>Neoptera</taxon>
        <taxon>Polyneoptera</taxon>
        <taxon>Orthoptera</taxon>
        <taxon>Ensifera</taxon>
        <taxon>Gryllidea</taxon>
        <taxon>Grylloidea</taxon>
        <taxon>Gryllidae</taxon>
        <taxon>Gryllinae</taxon>
        <taxon>Gryllus</taxon>
    </lineage>
</organism>
<evidence type="ECO:0000313" key="7">
    <source>
        <dbReference type="EMBL" id="KAK7793615.1"/>
    </source>
</evidence>
<feature type="compositionally biased region" description="Polar residues" evidence="5">
    <location>
        <begin position="214"/>
        <end position="230"/>
    </location>
</feature>
<evidence type="ECO:0000313" key="8">
    <source>
        <dbReference type="Proteomes" id="UP001378592"/>
    </source>
</evidence>
<comment type="similarity">
    <text evidence="2">Belongs to the HDGF family.</text>
</comment>